<gene>
    <name evidence="2" type="ORF">G8770_03490</name>
</gene>
<evidence type="ECO:0000313" key="3">
    <source>
        <dbReference type="Proteomes" id="UP000787472"/>
    </source>
</evidence>
<keyword evidence="3" id="KW-1185">Reference proteome</keyword>
<accession>A0A9E5JQ74</accession>
<name>A0A9E5JQ74_9GAMM</name>
<protein>
    <recommendedName>
        <fullName evidence="4">Phage abortive infection protein</fullName>
    </recommendedName>
</protein>
<evidence type="ECO:0000313" key="2">
    <source>
        <dbReference type="EMBL" id="NHO64608.1"/>
    </source>
</evidence>
<feature type="transmembrane region" description="Helical" evidence="1">
    <location>
        <begin position="59"/>
        <end position="77"/>
    </location>
</feature>
<evidence type="ECO:0008006" key="4">
    <source>
        <dbReference type="Google" id="ProtNLM"/>
    </source>
</evidence>
<keyword evidence="1" id="KW-1133">Transmembrane helix</keyword>
<keyword evidence="1" id="KW-0472">Membrane</keyword>
<comment type="caution">
    <text evidence="2">The sequence shown here is derived from an EMBL/GenBank/DDBJ whole genome shotgun (WGS) entry which is preliminary data.</text>
</comment>
<reference evidence="2" key="1">
    <citation type="submission" date="2020-03" db="EMBL/GenBank/DDBJ databases">
        <authorList>
            <person name="Guo F."/>
        </authorList>
    </citation>
    <scope>NUCLEOTIDE SEQUENCE</scope>
    <source>
        <strain evidence="2">JCM 30134</strain>
    </source>
</reference>
<dbReference type="EMBL" id="JAAONZ010000002">
    <property type="protein sequence ID" value="NHO64608.1"/>
    <property type="molecule type" value="Genomic_DNA"/>
</dbReference>
<dbReference type="RefSeq" id="WP_167181807.1">
    <property type="nucleotide sequence ID" value="NZ_JAAONZ010000002.1"/>
</dbReference>
<evidence type="ECO:0000256" key="1">
    <source>
        <dbReference type="SAM" id="Phobius"/>
    </source>
</evidence>
<sequence>MEEPKNNPTSVDNDLLESTSWGVVVIPVLLILVYFIWFYAINGKGLSENPSDWGTFGDYLGGIINPLIAFFALMWLVKSVRIQRIELQATRKELKEAAQAQLRTAIHYEDMKKIEDCRVYVESMTKMAFESKLIASGYNGSLPNNCILYSKEIILKLRKEFRDENLEELKDISYKVQSIKGGLEAWALAHGDQHCYAVEYHKAYMKDFVIALWSLLLIDDDAVLFFTNQANIYSDMLENWRLKRDKLNDHIHGSNFAVSDTL</sequence>
<dbReference type="AlphaFoldDB" id="A0A9E5JQ74"/>
<organism evidence="2 3">
    <name type="scientific">Pseudomaricurvus hydrocarbonicus</name>
    <dbReference type="NCBI Taxonomy" id="1470433"/>
    <lineage>
        <taxon>Bacteria</taxon>
        <taxon>Pseudomonadati</taxon>
        <taxon>Pseudomonadota</taxon>
        <taxon>Gammaproteobacteria</taxon>
        <taxon>Cellvibrionales</taxon>
        <taxon>Cellvibrionaceae</taxon>
        <taxon>Pseudomaricurvus</taxon>
    </lineage>
</organism>
<proteinExistence type="predicted"/>
<feature type="transmembrane region" description="Helical" evidence="1">
    <location>
        <begin position="21"/>
        <end position="39"/>
    </location>
</feature>
<dbReference type="Proteomes" id="UP000787472">
    <property type="component" value="Unassembled WGS sequence"/>
</dbReference>
<keyword evidence="1" id="KW-0812">Transmembrane</keyword>